<dbReference type="EMBL" id="ML732211">
    <property type="protein sequence ID" value="KAB8074356.1"/>
    <property type="molecule type" value="Genomic_DNA"/>
</dbReference>
<dbReference type="GO" id="GO:0032259">
    <property type="term" value="P:methylation"/>
    <property type="evidence" value="ECO:0007669"/>
    <property type="project" value="UniProtKB-KW"/>
</dbReference>
<dbReference type="SUPFAM" id="SSF53335">
    <property type="entry name" value="S-adenosyl-L-methionine-dependent methyltransferases"/>
    <property type="match status" value="1"/>
</dbReference>
<dbReference type="Pfam" id="PF01564">
    <property type="entry name" value="Spermine_synth"/>
    <property type="match status" value="1"/>
</dbReference>
<organism evidence="2 3">
    <name type="scientific">Aspergillus leporis</name>
    <dbReference type="NCBI Taxonomy" id="41062"/>
    <lineage>
        <taxon>Eukaryota</taxon>
        <taxon>Fungi</taxon>
        <taxon>Dikarya</taxon>
        <taxon>Ascomycota</taxon>
        <taxon>Pezizomycotina</taxon>
        <taxon>Eurotiomycetes</taxon>
        <taxon>Eurotiomycetidae</taxon>
        <taxon>Eurotiales</taxon>
        <taxon>Aspergillaceae</taxon>
        <taxon>Aspergillus</taxon>
        <taxon>Aspergillus subgen. Circumdati</taxon>
    </lineage>
</organism>
<feature type="transmembrane region" description="Helical" evidence="1">
    <location>
        <begin position="47"/>
        <end position="64"/>
    </location>
</feature>
<feature type="transmembrane region" description="Helical" evidence="1">
    <location>
        <begin position="174"/>
        <end position="194"/>
    </location>
</feature>
<proteinExistence type="predicted"/>
<name>A0A5N5X0Q1_9EURO</name>
<dbReference type="InterPro" id="IPR029063">
    <property type="entry name" value="SAM-dependent_MTases_sf"/>
</dbReference>
<feature type="transmembrane region" description="Helical" evidence="1">
    <location>
        <begin position="76"/>
        <end position="94"/>
    </location>
</feature>
<dbReference type="GO" id="GO:0008168">
    <property type="term" value="F:methyltransferase activity"/>
    <property type="evidence" value="ECO:0007669"/>
    <property type="project" value="UniProtKB-KW"/>
</dbReference>
<keyword evidence="3" id="KW-1185">Reference proteome</keyword>
<evidence type="ECO:0000313" key="2">
    <source>
        <dbReference type="EMBL" id="KAB8074356.1"/>
    </source>
</evidence>
<dbReference type="NCBIfam" id="NF037959">
    <property type="entry name" value="MFS_SpdSyn"/>
    <property type="match status" value="1"/>
</dbReference>
<reference evidence="2 3" key="1">
    <citation type="submission" date="2019-04" db="EMBL/GenBank/DDBJ databases">
        <title>Friends and foes A comparative genomics study of 23 Aspergillus species from section Flavi.</title>
        <authorList>
            <consortium name="DOE Joint Genome Institute"/>
            <person name="Kjaerbolling I."/>
            <person name="Vesth T."/>
            <person name="Frisvad J.C."/>
            <person name="Nybo J.L."/>
            <person name="Theobald S."/>
            <person name="Kildgaard S."/>
            <person name="Isbrandt T."/>
            <person name="Kuo A."/>
            <person name="Sato A."/>
            <person name="Lyhne E.K."/>
            <person name="Kogle M.E."/>
            <person name="Wiebenga A."/>
            <person name="Kun R.S."/>
            <person name="Lubbers R.J."/>
            <person name="Makela M.R."/>
            <person name="Barry K."/>
            <person name="Chovatia M."/>
            <person name="Clum A."/>
            <person name="Daum C."/>
            <person name="Haridas S."/>
            <person name="He G."/>
            <person name="LaButti K."/>
            <person name="Lipzen A."/>
            <person name="Mondo S."/>
            <person name="Riley R."/>
            <person name="Salamov A."/>
            <person name="Simmons B.A."/>
            <person name="Magnuson J.K."/>
            <person name="Henrissat B."/>
            <person name="Mortensen U.H."/>
            <person name="Larsen T.O."/>
            <person name="Devries R.P."/>
            <person name="Grigoriev I.V."/>
            <person name="Machida M."/>
            <person name="Baker S.E."/>
            <person name="Andersen M.R."/>
        </authorList>
    </citation>
    <scope>NUCLEOTIDE SEQUENCE [LARGE SCALE GENOMIC DNA]</scope>
    <source>
        <strain evidence="2 3">CBS 151.66</strain>
    </source>
</reference>
<evidence type="ECO:0000256" key="1">
    <source>
        <dbReference type="SAM" id="Phobius"/>
    </source>
</evidence>
<gene>
    <name evidence="2" type="ORF">BDV29DRAFT_173803</name>
</gene>
<dbReference type="Gene3D" id="3.40.50.150">
    <property type="entry name" value="Vaccinia Virus protein VP39"/>
    <property type="match status" value="1"/>
</dbReference>
<evidence type="ECO:0000313" key="3">
    <source>
        <dbReference type="Proteomes" id="UP000326565"/>
    </source>
</evidence>
<feature type="transmembrane region" description="Helical" evidence="1">
    <location>
        <begin position="20"/>
        <end position="41"/>
    </location>
</feature>
<sequence>MSSFNEILQQVNSKRLWRGAALLALAAFSSPVFVLTLAPVYGSAPSHIFHGYGVAITAAIGWFLKDHIQQLSNRRAVYLVPVLAFWYPTIQYFLHQQSSAFGNPTGAIITEVFAFYPFVLLSVACAGRLVQSGLNLDRYGDLAKEHVPLIGSYVVYAVSEKIAKSFIAKCIGSFWLFSSTGFQFLVAIVCSAVIPSKWLLLAIPSILFTLTSNVHLPLGGTTSALNSALHEEGFALVDRQESSTGYISVLDNLEDGFRVMRCDHSLLGGQWTKTYRNYKPKVQDPIYAVFSLLEAVRLAETGHGHPRVDADSKALVIGLGVGTTPAALIAHGIETTIVEIDPIVHKFASKYFHLPSNHIAAIEDATLFVNRALKSPQPTQYDYIVHDVFTGGAEPIELFSIEFLEGLNSLLKLDGVIAINYAGDLSLYPAALTVRTIEAVFPSCRMFREDAGDEANGDFANMVIFCKKSSDTPLRFRDPVPADFLDSKFRETYLVPKHEIDPAIFKGVKGGQSVLRAKDTGKLYRWQDQGALEHWGIMRKVLPASVWENW</sequence>
<keyword evidence="2" id="KW-0808">Transferase</keyword>
<dbReference type="AlphaFoldDB" id="A0A5N5X0Q1"/>
<dbReference type="OrthoDB" id="2016285at2759"/>
<keyword evidence="2" id="KW-0489">Methyltransferase</keyword>
<keyword evidence="1" id="KW-0812">Transmembrane</keyword>
<dbReference type="Proteomes" id="UP000326565">
    <property type="component" value="Unassembled WGS sequence"/>
</dbReference>
<feature type="transmembrane region" description="Helical" evidence="1">
    <location>
        <begin position="106"/>
        <end position="130"/>
    </location>
</feature>
<accession>A0A5N5X0Q1</accession>
<keyword evidence="1" id="KW-0472">Membrane</keyword>
<protein>
    <submittedName>
        <fullName evidence="2">S-adenosyl-L-methionine-dependent methyltransferase</fullName>
    </submittedName>
</protein>
<keyword evidence="1" id="KW-1133">Transmembrane helix</keyword>
<dbReference type="FunFam" id="3.40.50.150:FF:000288">
    <property type="entry name" value="Spermine/spermidine synthase, putative"/>
    <property type="match status" value="1"/>
</dbReference>